<dbReference type="EMBL" id="PVZC01000005">
    <property type="protein sequence ID" value="PRX97778.1"/>
    <property type="molecule type" value="Genomic_DNA"/>
</dbReference>
<feature type="compositionally biased region" description="Pro residues" evidence="1">
    <location>
        <begin position="208"/>
        <end position="220"/>
    </location>
</feature>
<dbReference type="Proteomes" id="UP000237846">
    <property type="component" value="Unassembled WGS sequence"/>
</dbReference>
<evidence type="ECO:0000313" key="4">
    <source>
        <dbReference type="Proteomes" id="UP000237846"/>
    </source>
</evidence>
<feature type="transmembrane region" description="Helical" evidence="2">
    <location>
        <begin position="46"/>
        <end position="66"/>
    </location>
</feature>
<evidence type="ECO:0000256" key="2">
    <source>
        <dbReference type="SAM" id="Phobius"/>
    </source>
</evidence>
<keyword evidence="4" id="KW-1185">Reference proteome</keyword>
<gene>
    <name evidence="3" type="ORF">CLV72_105128</name>
</gene>
<feature type="transmembrane region" description="Helical" evidence="2">
    <location>
        <begin position="86"/>
        <end position="109"/>
    </location>
</feature>
<keyword evidence="2" id="KW-0472">Membrane</keyword>
<feature type="region of interest" description="Disordered" evidence="1">
    <location>
        <begin position="206"/>
        <end position="231"/>
    </location>
</feature>
<keyword evidence="2" id="KW-0812">Transmembrane</keyword>
<keyword evidence="2" id="KW-1133">Transmembrane helix</keyword>
<dbReference type="Pfam" id="PF19865">
    <property type="entry name" value="DUF6338"/>
    <property type="match status" value="1"/>
</dbReference>
<feature type="transmembrane region" description="Helical" evidence="2">
    <location>
        <begin position="6"/>
        <end position="25"/>
    </location>
</feature>
<organism evidence="3 4">
    <name type="scientific">Allonocardiopsis opalescens</name>
    <dbReference type="NCBI Taxonomy" id="1144618"/>
    <lineage>
        <taxon>Bacteria</taxon>
        <taxon>Bacillati</taxon>
        <taxon>Actinomycetota</taxon>
        <taxon>Actinomycetes</taxon>
        <taxon>Streptosporangiales</taxon>
        <taxon>Allonocardiopsis</taxon>
    </lineage>
</organism>
<comment type="caution">
    <text evidence="3">The sequence shown here is derived from an EMBL/GenBank/DDBJ whole genome shotgun (WGS) entry which is preliminary data.</text>
</comment>
<dbReference type="InterPro" id="IPR045919">
    <property type="entry name" value="DUF6338"/>
</dbReference>
<dbReference type="RefSeq" id="WP_211302930.1">
    <property type="nucleotide sequence ID" value="NZ_PVZC01000005.1"/>
</dbReference>
<reference evidence="3 4" key="1">
    <citation type="submission" date="2018-03" db="EMBL/GenBank/DDBJ databases">
        <title>Genomic Encyclopedia of Archaeal and Bacterial Type Strains, Phase II (KMG-II): from individual species to whole genera.</title>
        <authorList>
            <person name="Goeker M."/>
        </authorList>
    </citation>
    <scope>NUCLEOTIDE SEQUENCE [LARGE SCALE GENOMIC DNA]</scope>
    <source>
        <strain evidence="3 4">DSM 45601</strain>
    </source>
</reference>
<evidence type="ECO:0000313" key="3">
    <source>
        <dbReference type="EMBL" id="PRX97778.1"/>
    </source>
</evidence>
<protein>
    <submittedName>
        <fullName evidence="3">Uncharacterized protein</fullName>
    </submittedName>
</protein>
<sequence>MVPSTVQQLAILLVLVLPGAVYQAVGEVLRGPRPANAQAESRLLRAITASVLLDGAYALAAGPWLVELVTGTGGDPLSGLLERPREAGAAALLLLVAVPALAAWVELLVRRRRARARHRSAPTAWDHLFGGRGSCFVRVRTKDGGWVGGWYGHNSLTSAYPHGRDLFIEAQYAMDGDGRFGERMPDTGGVYVPGDSVEYLEIIEAPAVPRPSPATAPRPAPAEEETAHADA</sequence>
<evidence type="ECO:0000256" key="1">
    <source>
        <dbReference type="SAM" id="MobiDB-lite"/>
    </source>
</evidence>
<name>A0A2T0Q274_9ACTN</name>
<dbReference type="AlphaFoldDB" id="A0A2T0Q274"/>
<accession>A0A2T0Q274</accession>
<proteinExistence type="predicted"/>